<dbReference type="InterPro" id="IPR027370">
    <property type="entry name" value="Znf-RING_euk"/>
</dbReference>
<dbReference type="Pfam" id="PF13445">
    <property type="entry name" value="zf-RING_UBOX"/>
    <property type="match status" value="1"/>
</dbReference>
<keyword evidence="2 4" id="KW-0863">Zinc-finger</keyword>
<evidence type="ECO:0000313" key="6">
    <source>
        <dbReference type="EMBL" id="KAK7301086.1"/>
    </source>
</evidence>
<gene>
    <name evidence="6" type="ORF">RJT34_11946</name>
</gene>
<keyword evidence="1" id="KW-0479">Metal-binding</keyword>
<comment type="caution">
    <text evidence="6">The sequence shown here is derived from an EMBL/GenBank/DDBJ whole genome shotgun (WGS) entry which is preliminary data.</text>
</comment>
<dbReference type="PROSITE" id="PS50089">
    <property type="entry name" value="ZF_RING_2"/>
    <property type="match status" value="1"/>
</dbReference>
<evidence type="ECO:0000313" key="7">
    <source>
        <dbReference type="Proteomes" id="UP001359559"/>
    </source>
</evidence>
<proteinExistence type="predicted"/>
<dbReference type="Gene3D" id="3.30.40.10">
    <property type="entry name" value="Zinc/RING finger domain, C3HC4 (zinc finger)"/>
    <property type="match status" value="1"/>
</dbReference>
<dbReference type="GO" id="GO:0140082">
    <property type="term" value="F:SUMO-ubiquitin ligase activity"/>
    <property type="evidence" value="ECO:0007669"/>
    <property type="project" value="TreeGrafter"/>
</dbReference>
<organism evidence="6 7">
    <name type="scientific">Clitoria ternatea</name>
    <name type="common">Butterfly pea</name>
    <dbReference type="NCBI Taxonomy" id="43366"/>
    <lineage>
        <taxon>Eukaryota</taxon>
        <taxon>Viridiplantae</taxon>
        <taxon>Streptophyta</taxon>
        <taxon>Embryophyta</taxon>
        <taxon>Tracheophyta</taxon>
        <taxon>Spermatophyta</taxon>
        <taxon>Magnoliopsida</taxon>
        <taxon>eudicotyledons</taxon>
        <taxon>Gunneridae</taxon>
        <taxon>Pentapetalae</taxon>
        <taxon>rosids</taxon>
        <taxon>fabids</taxon>
        <taxon>Fabales</taxon>
        <taxon>Fabaceae</taxon>
        <taxon>Papilionoideae</taxon>
        <taxon>50 kb inversion clade</taxon>
        <taxon>NPAAA clade</taxon>
        <taxon>indigoferoid/millettioid clade</taxon>
        <taxon>Phaseoleae</taxon>
        <taxon>Clitoria</taxon>
    </lineage>
</organism>
<dbReference type="PANTHER" id="PTHR47094">
    <property type="entry name" value="ELFLESS, ISOFORM B"/>
    <property type="match status" value="1"/>
</dbReference>
<keyword evidence="3" id="KW-0862">Zinc</keyword>
<reference evidence="6 7" key="1">
    <citation type="submission" date="2024-01" db="EMBL/GenBank/DDBJ databases">
        <title>The genomes of 5 underutilized Papilionoideae crops provide insights into root nodulation and disease resistance.</title>
        <authorList>
            <person name="Yuan L."/>
        </authorList>
    </citation>
    <scope>NUCLEOTIDE SEQUENCE [LARGE SCALE GENOMIC DNA]</scope>
    <source>
        <strain evidence="6">LY-2023</strain>
        <tissue evidence="6">Leaf</tissue>
    </source>
</reference>
<dbReference type="EMBL" id="JAYKXN010000003">
    <property type="protein sequence ID" value="KAK7301086.1"/>
    <property type="molecule type" value="Genomic_DNA"/>
</dbReference>
<sequence>MGSLRVWSCRYISADWNLDLNFEPPVEENVPEIVNDGQTSAQQQLEEAQPQLPLINVNPIDDDVVEISPRTFAQATSNSRRVRQRNDAVELEAEIQNNENVLGGDPLPNQMIESSNISQQDNANNPEGPQRPTEPVFICPICIAPMTEETSTRCGHIFCKECIRAAICEEGSPSKAKLRAKRGYCDKIREGILGNEDVEVNVDSVATDVVKEVLGRGDNRNVGDGCMMIPQASDLPYVSISSTDIDVGGYELKVSRTASIVALI</sequence>
<dbReference type="AlphaFoldDB" id="A0AAN9PK05"/>
<dbReference type="PROSITE" id="PS00518">
    <property type="entry name" value="ZF_RING_1"/>
    <property type="match status" value="1"/>
</dbReference>
<name>A0AAN9PK05_CLITE</name>
<dbReference type="InterPro" id="IPR017907">
    <property type="entry name" value="Znf_RING_CS"/>
</dbReference>
<dbReference type="GO" id="GO:0008270">
    <property type="term" value="F:zinc ion binding"/>
    <property type="evidence" value="ECO:0007669"/>
    <property type="project" value="UniProtKB-KW"/>
</dbReference>
<evidence type="ECO:0000256" key="3">
    <source>
        <dbReference type="ARBA" id="ARBA00022833"/>
    </source>
</evidence>
<dbReference type="GO" id="GO:0061630">
    <property type="term" value="F:ubiquitin protein ligase activity"/>
    <property type="evidence" value="ECO:0007669"/>
    <property type="project" value="InterPro"/>
</dbReference>
<dbReference type="GO" id="GO:0006511">
    <property type="term" value="P:ubiquitin-dependent protein catabolic process"/>
    <property type="evidence" value="ECO:0007669"/>
    <property type="project" value="TreeGrafter"/>
</dbReference>
<dbReference type="GO" id="GO:0032183">
    <property type="term" value="F:SUMO binding"/>
    <property type="evidence" value="ECO:0007669"/>
    <property type="project" value="TreeGrafter"/>
</dbReference>
<keyword evidence="7" id="KW-1185">Reference proteome</keyword>
<dbReference type="Proteomes" id="UP001359559">
    <property type="component" value="Unassembled WGS sequence"/>
</dbReference>
<evidence type="ECO:0000256" key="2">
    <source>
        <dbReference type="ARBA" id="ARBA00022771"/>
    </source>
</evidence>
<dbReference type="GO" id="GO:0033768">
    <property type="term" value="C:SUMO-targeted ubiquitin ligase complex"/>
    <property type="evidence" value="ECO:0007669"/>
    <property type="project" value="TreeGrafter"/>
</dbReference>
<evidence type="ECO:0000256" key="4">
    <source>
        <dbReference type="PROSITE-ProRule" id="PRU00175"/>
    </source>
</evidence>
<feature type="domain" description="RING-type" evidence="5">
    <location>
        <begin position="139"/>
        <end position="189"/>
    </location>
</feature>
<protein>
    <recommendedName>
        <fullName evidence="5">RING-type domain-containing protein</fullName>
    </recommendedName>
</protein>
<evidence type="ECO:0000256" key="1">
    <source>
        <dbReference type="ARBA" id="ARBA00022723"/>
    </source>
</evidence>
<dbReference type="PANTHER" id="PTHR47094:SF1">
    <property type="entry name" value="RING-TYPE E3 UBIQUITIN TRANSFERASE"/>
    <property type="match status" value="1"/>
</dbReference>
<evidence type="ECO:0000259" key="5">
    <source>
        <dbReference type="PROSITE" id="PS50089"/>
    </source>
</evidence>
<dbReference type="InterPro" id="IPR013083">
    <property type="entry name" value="Znf_RING/FYVE/PHD"/>
</dbReference>
<accession>A0AAN9PK05</accession>
<dbReference type="InterPro" id="IPR049627">
    <property type="entry name" value="SLX8"/>
</dbReference>
<dbReference type="SUPFAM" id="SSF57850">
    <property type="entry name" value="RING/U-box"/>
    <property type="match status" value="1"/>
</dbReference>
<dbReference type="InterPro" id="IPR001841">
    <property type="entry name" value="Znf_RING"/>
</dbReference>